<sequence>MERYVEDYQKRRLIERVDIMTAINILKSQGYDHDELIAEITKVFYVDLDAYNEIVMAA</sequence>
<protein>
    <submittedName>
        <fullName evidence="1">Uncharacterized protein</fullName>
    </submittedName>
</protein>
<dbReference type="RefSeq" id="WP_354493327.1">
    <property type="nucleotide sequence ID" value="NZ_JBEPMC010000009.1"/>
</dbReference>
<evidence type="ECO:0000313" key="2">
    <source>
        <dbReference type="Proteomes" id="UP001549204"/>
    </source>
</evidence>
<reference evidence="1 2" key="1">
    <citation type="submission" date="2024-06" db="EMBL/GenBank/DDBJ databases">
        <title>Genomic Encyclopedia of Type Strains, Phase IV (KMG-IV): sequencing the most valuable type-strain genomes for metagenomic binning, comparative biology and taxonomic classification.</title>
        <authorList>
            <person name="Goeker M."/>
        </authorList>
    </citation>
    <scope>NUCLEOTIDE SEQUENCE [LARGE SCALE GENOMIC DNA]</scope>
    <source>
        <strain evidence="1 2">DSM 100022</strain>
    </source>
</reference>
<keyword evidence="2" id="KW-1185">Reference proteome</keyword>
<gene>
    <name evidence="1" type="ORF">ABID19_004776</name>
</gene>
<evidence type="ECO:0000313" key="1">
    <source>
        <dbReference type="EMBL" id="MET3581723.1"/>
    </source>
</evidence>
<dbReference type="Proteomes" id="UP001549204">
    <property type="component" value="Unassembled WGS sequence"/>
</dbReference>
<accession>A0ABV2GTW4</accession>
<name>A0ABV2GTW4_9HYPH</name>
<comment type="caution">
    <text evidence="1">The sequence shown here is derived from an EMBL/GenBank/DDBJ whole genome shotgun (WGS) entry which is preliminary data.</text>
</comment>
<organism evidence="1 2">
    <name type="scientific">Mesorhizobium robiniae</name>
    <dbReference type="NCBI Taxonomy" id="559315"/>
    <lineage>
        <taxon>Bacteria</taxon>
        <taxon>Pseudomonadati</taxon>
        <taxon>Pseudomonadota</taxon>
        <taxon>Alphaproteobacteria</taxon>
        <taxon>Hyphomicrobiales</taxon>
        <taxon>Phyllobacteriaceae</taxon>
        <taxon>Mesorhizobium</taxon>
    </lineage>
</organism>
<proteinExistence type="predicted"/>
<dbReference type="EMBL" id="JBEPMC010000009">
    <property type="protein sequence ID" value="MET3581723.1"/>
    <property type="molecule type" value="Genomic_DNA"/>
</dbReference>